<feature type="transmembrane region" description="Helical" evidence="1">
    <location>
        <begin position="65"/>
        <end position="85"/>
    </location>
</feature>
<keyword evidence="3" id="KW-1185">Reference proteome</keyword>
<proteinExistence type="predicted"/>
<name>K2JUK2_9GAMM</name>
<evidence type="ECO:0000256" key="1">
    <source>
        <dbReference type="SAM" id="Phobius"/>
    </source>
</evidence>
<accession>K2JUK2</accession>
<dbReference type="RefSeq" id="WP_008486115.1">
    <property type="nucleotide sequence ID" value="NZ_AMRI01000027.1"/>
</dbReference>
<reference evidence="2 3" key="1">
    <citation type="journal article" date="2012" name="J. Bacteriol.">
        <title>Genome Sequence of Gallaecimonas xiamenensis Type Strain 3-C-1.</title>
        <authorList>
            <person name="Lai Q."/>
            <person name="Wang L."/>
            <person name="Wang W."/>
            <person name="Shao Z."/>
        </authorList>
    </citation>
    <scope>NUCLEOTIDE SEQUENCE [LARGE SCALE GENOMIC DNA]</scope>
    <source>
        <strain evidence="2 3">3-C-1</strain>
    </source>
</reference>
<evidence type="ECO:0000313" key="3">
    <source>
        <dbReference type="Proteomes" id="UP000006755"/>
    </source>
</evidence>
<comment type="caution">
    <text evidence="2">The sequence shown here is derived from an EMBL/GenBank/DDBJ whole genome shotgun (WGS) entry which is preliminary data.</text>
</comment>
<dbReference type="AlphaFoldDB" id="K2JUK2"/>
<dbReference type="Proteomes" id="UP000006755">
    <property type="component" value="Unassembled WGS sequence"/>
</dbReference>
<feature type="transmembrane region" description="Helical" evidence="1">
    <location>
        <begin position="35"/>
        <end position="53"/>
    </location>
</feature>
<gene>
    <name evidence="2" type="ORF">B3C1_16034</name>
</gene>
<keyword evidence="1" id="KW-0472">Membrane</keyword>
<organism evidence="2 3">
    <name type="scientific">Gallaecimonas xiamenensis 3-C-1</name>
    <dbReference type="NCBI Taxonomy" id="745411"/>
    <lineage>
        <taxon>Bacteria</taxon>
        <taxon>Pseudomonadati</taxon>
        <taxon>Pseudomonadota</taxon>
        <taxon>Gammaproteobacteria</taxon>
        <taxon>Enterobacterales</taxon>
        <taxon>Gallaecimonadaceae</taxon>
        <taxon>Gallaecimonas</taxon>
    </lineage>
</organism>
<evidence type="ECO:0000313" key="2">
    <source>
        <dbReference type="EMBL" id="EKE68910.1"/>
    </source>
</evidence>
<keyword evidence="1" id="KW-1133">Transmembrane helix</keyword>
<dbReference type="EMBL" id="AMRI01000027">
    <property type="protein sequence ID" value="EKE68910.1"/>
    <property type="molecule type" value="Genomic_DNA"/>
</dbReference>
<keyword evidence="1" id="KW-0812">Transmembrane</keyword>
<protein>
    <submittedName>
        <fullName evidence="2">Uncharacterized protein</fullName>
    </submittedName>
</protein>
<sequence>MKPVLRWAIPLSCGGNLLAVGSSWSLYLYRGPGPLVLLAGALLAALATVLSLHLAPPGLAWKPSLVAGGVMGSLVAYLFGGLLLVL</sequence>
<feature type="transmembrane region" description="Helical" evidence="1">
    <location>
        <begin position="7"/>
        <end position="29"/>
    </location>
</feature>